<dbReference type="Pfam" id="PF11891">
    <property type="entry name" value="RETICULATA-like"/>
    <property type="match status" value="1"/>
</dbReference>
<sequence>MGVVGGERVLACVFVKFLEYSLAGIACGLVGQGVANGLMTAKRHFAGPSEHDVAVPPLLKTALVWGLFMGVSSNLRYQVVFGLERAVDMTIARKVPQVAYGTTVAIRFVNNVIGGENFIDLARWAGVQ</sequence>
<evidence type="ECO:0000313" key="10">
    <source>
        <dbReference type="EMBL" id="KIY92809.1"/>
    </source>
</evidence>
<comment type="subcellular location">
    <subcellularLocation>
        <location evidence="1">Membrane</location>
        <topology evidence="1">Multi-pass membrane protein</topology>
    </subcellularLocation>
    <subcellularLocation>
        <location evidence="2">Plastid</location>
        <location evidence="2">Chloroplast</location>
    </subcellularLocation>
</comment>
<gene>
    <name evidence="10" type="ORF">MNEG_15153</name>
</gene>
<dbReference type="InterPro" id="IPR021825">
    <property type="entry name" value="RETICULATA-related"/>
</dbReference>
<reference evidence="10 11" key="1">
    <citation type="journal article" date="2013" name="BMC Genomics">
        <title>Reconstruction of the lipid metabolism for the microalga Monoraphidium neglectum from its genome sequence reveals characteristics suitable for biofuel production.</title>
        <authorList>
            <person name="Bogen C."/>
            <person name="Al-Dilaimi A."/>
            <person name="Albersmeier A."/>
            <person name="Wichmann J."/>
            <person name="Grundmann M."/>
            <person name="Rupp O."/>
            <person name="Lauersen K.J."/>
            <person name="Blifernez-Klassen O."/>
            <person name="Kalinowski J."/>
            <person name="Goesmann A."/>
            <person name="Mussgnug J.H."/>
            <person name="Kruse O."/>
        </authorList>
    </citation>
    <scope>NUCLEOTIDE SEQUENCE [LARGE SCALE GENOMIC DNA]</scope>
    <source>
        <strain evidence="10 11">SAG 48.87</strain>
    </source>
</reference>
<dbReference type="STRING" id="145388.A0A0D2LLY2"/>
<comment type="similarity">
    <text evidence="3">Belongs to the RETICULATA family.</text>
</comment>
<dbReference type="EMBL" id="KK105295">
    <property type="protein sequence ID" value="KIY92809.1"/>
    <property type="molecule type" value="Genomic_DNA"/>
</dbReference>
<dbReference type="PANTHER" id="PTHR31038">
    <property type="entry name" value="EXPRESSED PROTEIN-RELATED"/>
    <property type="match status" value="1"/>
</dbReference>
<dbReference type="KEGG" id="mng:MNEG_15153"/>
<evidence type="ECO:0000256" key="7">
    <source>
        <dbReference type="ARBA" id="ARBA00022946"/>
    </source>
</evidence>
<evidence type="ECO:0000256" key="8">
    <source>
        <dbReference type="ARBA" id="ARBA00022989"/>
    </source>
</evidence>
<evidence type="ECO:0000256" key="6">
    <source>
        <dbReference type="ARBA" id="ARBA00022692"/>
    </source>
</evidence>
<dbReference type="GO" id="GO:0099402">
    <property type="term" value="P:plant organ development"/>
    <property type="evidence" value="ECO:0007669"/>
    <property type="project" value="TreeGrafter"/>
</dbReference>
<evidence type="ECO:0000256" key="5">
    <source>
        <dbReference type="ARBA" id="ARBA00022640"/>
    </source>
</evidence>
<evidence type="ECO:0000256" key="4">
    <source>
        <dbReference type="ARBA" id="ARBA00022528"/>
    </source>
</evidence>
<keyword evidence="8" id="KW-1133">Transmembrane helix</keyword>
<dbReference type="OrthoDB" id="205639at2759"/>
<keyword evidence="4" id="KW-0150">Chloroplast</keyword>
<proteinExistence type="inferred from homology"/>
<keyword evidence="9" id="KW-0472">Membrane</keyword>
<name>A0A0D2LLY2_9CHLO</name>
<dbReference type="PANTHER" id="PTHR31038:SF10">
    <property type="entry name" value="OS04G0524400 PROTEIN"/>
    <property type="match status" value="1"/>
</dbReference>
<evidence type="ECO:0000256" key="1">
    <source>
        <dbReference type="ARBA" id="ARBA00004141"/>
    </source>
</evidence>
<evidence type="ECO:0000256" key="3">
    <source>
        <dbReference type="ARBA" id="ARBA00010793"/>
    </source>
</evidence>
<dbReference type="Proteomes" id="UP000054498">
    <property type="component" value="Unassembled WGS sequence"/>
</dbReference>
<keyword evidence="11" id="KW-1185">Reference proteome</keyword>
<accession>A0A0D2LLY2</accession>
<evidence type="ECO:0000313" key="11">
    <source>
        <dbReference type="Proteomes" id="UP000054498"/>
    </source>
</evidence>
<keyword evidence="5" id="KW-0934">Plastid</keyword>
<keyword evidence="7" id="KW-0809">Transit peptide</keyword>
<protein>
    <submittedName>
        <fullName evidence="10">Uncharacterized protein</fullName>
    </submittedName>
</protein>
<keyword evidence="6" id="KW-0812">Transmembrane</keyword>
<organism evidence="10 11">
    <name type="scientific">Monoraphidium neglectum</name>
    <dbReference type="NCBI Taxonomy" id="145388"/>
    <lineage>
        <taxon>Eukaryota</taxon>
        <taxon>Viridiplantae</taxon>
        <taxon>Chlorophyta</taxon>
        <taxon>core chlorophytes</taxon>
        <taxon>Chlorophyceae</taxon>
        <taxon>CS clade</taxon>
        <taxon>Sphaeropleales</taxon>
        <taxon>Selenastraceae</taxon>
        <taxon>Monoraphidium</taxon>
    </lineage>
</organism>
<dbReference type="RefSeq" id="XP_013891829.1">
    <property type="nucleotide sequence ID" value="XM_014036375.1"/>
</dbReference>
<dbReference type="GeneID" id="25732786"/>
<dbReference type="AlphaFoldDB" id="A0A0D2LLY2"/>
<evidence type="ECO:0000256" key="9">
    <source>
        <dbReference type="ARBA" id="ARBA00023136"/>
    </source>
</evidence>
<evidence type="ECO:0000256" key="2">
    <source>
        <dbReference type="ARBA" id="ARBA00004229"/>
    </source>
</evidence>
<dbReference type="GO" id="GO:0009706">
    <property type="term" value="C:chloroplast inner membrane"/>
    <property type="evidence" value="ECO:0007669"/>
    <property type="project" value="TreeGrafter"/>
</dbReference>